<dbReference type="InterPro" id="IPR001810">
    <property type="entry name" value="F-box_dom"/>
</dbReference>
<name>A0A7C8K2B5_ORBOL</name>
<evidence type="ECO:0000313" key="2">
    <source>
        <dbReference type="Proteomes" id="UP000297595"/>
    </source>
</evidence>
<protein>
    <submittedName>
        <fullName evidence="1">Uncharacterized protein</fullName>
    </submittedName>
</protein>
<evidence type="ECO:0000313" key="1">
    <source>
        <dbReference type="EMBL" id="TGJ68990.1"/>
    </source>
</evidence>
<dbReference type="SUPFAM" id="SSF81383">
    <property type="entry name" value="F-box domain"/>
    <property type="match status" value="1"/>
</dbReference>
<organism evidence="1 2">
    <name type="scientific">Orbilia oligospora</name>
    <name type="common">Nematode-trapping fungus</name>
    <name type="synonym">Arthrobotrys oligospora</name>
    <dbReference type="NCBI Taxonomy" id="2813651"/>
    <lineage>
        <taxon>Eukaryota</taxon>
        <taxon>Fungi</taxon>
        <taxon>Dikarya</taxon>
        <taxon>Ascomycota</taxon>
        <taxon>Pezizomycotina</taxon>
        <taxon>Orbiliomycetes</taxon>
        <taxon>Orbiliales</taxon>
        <taxon>Orbiliaceae</taxon>
        <taxon>Orbilia</taxon>
    </lineage>
</organism>
<dbReference type="Pfam" id="PF12937">
    <property type="entry name" value="F-box-like"/>
    <property type="match status" value="1"/>
</dbReference>
<accession>A0A7C8K2B5</accession>
<gene>
    <name evidence="1" type="ORF">EYR41_005065</name>
</gene>
<comment type="caution">
    <text evidence="1">The sequence shown here is derived from an EMBL/GenBank/DDBJ whole genome shotgun (WGS) entry which is preliminary data.</text>
</comment>
<sequence>MADLSNMAHFTRLPLEIKLQILENLGTEADLKSCCSTCRSLYNITETVYWNSITKSVYENETANNITPQLVGIRRIRFVKATNSPQDIRSMTVWQEPEQQGLHTSDFMKLRKTIRWFRNAFFRSYLLSKPEEAPPSDAEIRRVDDALGILWLWIEASQEHTRRNEVQIKMLISWATHGKINPPLRGSIGQEELVPQSGLLLAVYSFLISLLGGYGKALIDSHPSDTWDLTQLSTLVPCVSSYIRVGIANLILIEKGLDGVKTMLESPLDSQLRAAARYIEYPIQRRDDQHCLLQSFDIRNDTTSFFLHLIDDLWDQDICRSAFASRPLWREKDQLYTLNSPPWSNRQGFDLRATIWDDERLLRWGYHRSIGTEVDESVMGVPGHIFHSYWSLHSADLECQNCRLNRAQNNRLGESSCRFNTAYLNLDALTKVLL</sequence>
<dbReference type="Proteomes" id="UP000297595">
    <property type="component" value="Unassembled WGS sequence"/>
</dbReference>
<proteinExistence type="predicted"/>
<dbReference type="SMART" id="SM00256">
    <property type="entry name" value="FBOX"/>
    <property type="match status" value="1"/>
</dbReference>
<dbReference type="InterPro" id="IPR036047">
    <property type="entry name" value="F-box-like_dom_sf"/>
</dbReference>
<dbReference type="EMBL" id="SOZJ01000003">
    <property type="protein sequence ID" value="TGJ68990.1"/>
    <property type="molecule type" value="Genomic_DNA"/>
</dbReference>
<reference evidence="1 2" key="1">
    <citation type="submission" date="2019-03" db="EMBL/GenBank/DDBJ databases">
        <title>Nematode-trapping fungi genome.</title>
        <authorList>
            <person name="Vidal-Diez De Ulzurrun G."/>
        </authorList>
    </citation>
    <scope>NUCLEOTIDE SEQUENCE [LARGE SCALE GENOMIC DNA]</scope>
    <source>
        <strain evidence="1 2">TWF154</strain>
    </source>
</reference>
<dbReference type="AlphaFoldDB" id="A0A7C8K2B5"/>
<dbReference type="CDD" id="cd09917">
    <property type="entry name" value="F-box_SF"/>
    <property type="match status" value="1"/>
</dbReference>